<feature type="domain" description="4Fe-4S ferredoxin-type" evidence="2">
    <location>
        <begin position="389"/>
        <end position="418"/>
    </location>
</feature>
<dbReference type="EMBL" id="BLYL01000021">
    <property type="protein sequence ID" value="GFO95562.1"/>
    <property type="molecule type" value="Genomic_DNA"/>
</dbReference>
<dbReference type="InterPro" id="IPR051691">
    <property type="entry name" value="Metab_Enz_Cyan_OpOx_G3PDH"/>
</dbReference>
<protein>
    <recommendedName>
        <fullName evidence="2">4Fe-4S ferredoxin-type domain-containing protein</fullName>
    </recommendedName>
</protein>
<name>A0AAI9K6H5_9FIRM</name>
<dbReference type="PANTHER" id="PTHR42949">
    <property type="entry name" value="ANAEROBIC GLYCEROL-3-PHOSPHATE DEHYDROGENASE SUBUNIT B"/>
    <property type="match status" value="1"/>
</dbReference>
<dbReference type="PROSITE" id="PS51379">
    <property type="entry name" value="4FE4S_FER_2"/>
    <property type="match status" value="2"/>
</dbReference>
<dbReference type="SUPFAM" id="SSF54862">
    <property type="entry name" value="4Fe-4S ferredoxins"/>
    <property type="match status" value="1"/>
</dbReference>
<reference evidence="3" key="1">
    <citation type="submission" date="2020-06" db="EMBL/GenBank/DDBJ databases">
        <title>Characterization of fructooligosaccharide metabolism and fructooligosaccharide-degrading enzymes in human commensal butyrate producers.</title>
        <authorList>
            <person name="Tanno H."/>
            <person name="Fujii T."/>
            <person name="Hirano K."/>
            <person name="Maeno S."/>
            <person name="Tonozuka T."/>
            <person name="Sakamoto M."/>
            <person name="Ohkuma M."/>
            <person name="Tochio T."/>
            <person name="Endo A."/>
        </authorList>
    </citation>
    <scope>NUCLEOTIDE SEQUENCE</scope>
    <source>
        <strain evidence="3">JCM 31265</strain>
    </source>
</reference>
<comment type="caution">
    <text evidence="3">The sequence shown here is derived from an EMBL/GenBank/DDBJ whole genome shotgun (WGS) entry which is preliminary data.</text>
</comment>
<dbReference type="PRINTS" id="PR00469">
    <property type="entry name" value="PNDRDTASEII"/>
</dbReference>
<dbReference type="InterPro" id="IPR023753">
    <property type="entry name" value="FAD/NAD-binding_dom"/>
</dbReference>
<dbReference type="SUPFAM" id="SSF51905">
    <property type="entry name" value="FAD/NAD(P)-binding domain"/>
    <property type="match status" value="1"/>
</dbReference>
<accession>A0AAI9K6H5</accession>
<proteinExistence type="predicted"/>
<dbReference type="Proteomes" id="UP000660047">
    <property type="component" value="Unassembled WGS sequence"/>
</dbReference>
<feature type="domain" description="4Fe-4S ferredoxin-type" evidence="2">
    <location>
        <begin position="421"/>
        <end position="450"/>
    </location>
</feature>
<dbReference type="PANTHER" id="PTHR42949:SF3">
    <property type="entry name" value="ANAEROBIC GLYCEROL-3-PHOSPHATE DEHYDROGENASE SUBUNIT B"/>
    <property type="match status" value="1"/>
</dbReference>
<organism evidence="3 4">
    <name type="scientific">Coprococcus eutactus</name>
    <dbReference type="NCBI Taxonomy" id="33043"/>
    <lineage>
        <taxon>Bacteria</taxon>
        <taxon>Bacillati</taxon>
        <taxon>Bacillota</taxon>
        <taxon>Clostridia</taxon>
        <taxon>Lachnospirales</taxon>
        <taxon>Lachnospiraceae</taxon>
        <taxon>Coprococcus</taxon>
    </lineage>
</organism>
<sequence>MIERYDLIVIGAGPAGLSAAIEAAKNGMKPIVFDENAKPGGQLFKQIHKFFGSKEHKAKIRGFNIGYELLEEANKLGVDVRLNATVVGLYDEKEVTVRIGDGIKHFKGDSVLVATGASENMVTFKGWTLPGVIGAGAAQTMMNLHHIKPGNRILMLGSGNVGLVVSYQLMQAGCEVVALVDAAPRIGGYGVHAAKISRCGVPFYLSHTIVEASGTDRVTGVTIAQVDSHFNFIEGTEKTFDVDTICVAVGLSPMSQLLKQAGVKMKDTPGGYVPECDEWGRTSVPGIFAAGDVSGIEEASSAMIEGRIAGSVISQDLGFIEKSEMEARASELEDALGSLREGMFAPKNRGKLIEKTEEGIDVSMNLLEHGFVADDEIERYPGVTHRKGIHPVIECTQNIPCNPCQDACPKGCISIGANITSLPTVTENPCIGCGMCVASCSGQAIFLVDEDTGDGYGTVTLPYEFLPIPEKGTKGVALGRDGHEVCEAEVVSVRSAKAFDHTNLLTMKVPKNMVMKARFFKEVRL</sequence>
<dbReference type="AlphaFoldDB" id="A0AAI9K6H5"/>
<dbReference type="Gene3D" id="3.50.50.60">
    <property type="entry name" value="FAD/NAD(P)-binding domain"/>
    <property type="match status" value="2"/>
</dbReference>
<dbReference type="Gene3D" id="3.30.70.20">
    <property type="match status" value="1"/>
</dbReference>
<dbReference type="InterPro" id="IPR036188">
    <property type="entry name" value="FAD/NAD-bd_sf"/>
</dbReference>
<dbReference type="PRINTS" id="PR00368">
    <property type="entry name" value="FADPNR"/>
</dbReference>
<evidence type="ECO:0000313" key="4">
    <source>
        <dbReference type="Proteomes" id="UP000660047"/>
    </source>
</evidence>
<evidence type="ECO:0000313" key="3">
    <source>
        <dbReference type="EMBL" id="GFO95562.1"/>
    </source>
</evidence>
<gene>
    <name evidence="3" type="ORF">COEU31_26080</name>
</gene>
<evidence type="ECO:0000256" key="1">
    <source>
        <dbReference type="ARBA" id="ARBA00023002"/>
    </source>
</evidence>
<evidence type="ECO:0000259" key="2">
    <source>
        <dbReference type="PROSITE" id="PS51379"/>
    </source>
</evidence>
<dbReference type="GO" id="GO:0016491">
    <property type="term" value="F:oxidoreductase activity"/>
    <property type="evidence" value="ECO:0007669"/>
    <property type="project" value="UniProtKB-KW"/>
</dbReference>
<dbReference type="Pfam" id="PF07992">
    <property type="entry name" value="Pyr_redox_2"/>
    <property type="match status" value="1"/>
</dbReference>
<dbReference type="RefSeq" id="WP_330378013.1">
    <property type="nucleotide sequence ID" value="NZ_BLYL01000021.1"/>
</dbReference>
<dbReference type="InterPro" id="IPR017896">
    <property type="entry name" value="4Fe4S_Fe-S-bd"/>
</dbReference>
<keyword evidence="1" id="KW-0560">Oxidoreductase</keyword>